<evidence type="ECO:0000256" key="1">
    <source>
        <dbReference type="ARBA" id="ARBA00004651"/>
    </source>
</evidence>
<evidence type="ECO:0000256" key="5">
    <source>
        <dbReference type="ARBA" id="ARBA00022692"/>
    </source>
</evidence>
<dbReference type="UniPathway" id="UPA00666"/>
<dbReference type="GO" id="GO:0042158">
    <property type="term" value="P:lipoprotein biosynthetic process"/>
    <property type="evidence" value="ECO:0007669"/>
    <property type="project" value="UniProtKB-UniRule"/>
</dbReference>
<name>A0A128FK15_9GAMM</name>
<dbReference type="HAMAP" id="MF_01148">
    <property type="entry name" value="Lnt"/>
    <property type="match status" value="1"/>
</dbReference>
<keyword evidence="7 9" id="KW-0472">Membrane</keyword>
<evidence type="ECO:0000256" key="2">
    <source>
        <dbReference type="ARBA" id="ARBA00010065"/>
    </source>
</evidence>
<comment type="subcellular location">
    <subcellularLocation>
        <location evidence="1 9">Cell membrane</location>
        <topology evidence="1 9">Multi-pass membrane protein</topology>
    </subcellularLocation>
</comment>
<dbReference type="NCBIfam" id="TIGR00546">
    <property type="entry name" value="lnt"/>
    <property type="match status" value="1"/>
</dbReference>
<proteinExistence type="inferred from homology"/>
<evidence type="ECO:0000256" key="8">
    <source>
        <dbReference type="ARBA" id="ARBA00023315"/>
    </source>
</evidence>
<dbReference type="GO" id="GO:0016410">
    <property type="term" value="F:N-acyltransferase activity"/>
    <property type="evidence" value="ECO:0007669"/>
    <property type="project" value="UniProtKB-UniRule"/>
</dbReference>
<accession>A0A128FK15</accession>
<reference evidence="12" key="1">
    <citation type="submission" date="2016-02" db="EMBL/GenBank/DDBJ databases">
        <authorList>
            <person name="Rodrigo-Torres Lidia"/>
            <person name="Arahal R.David."/>
        </authorList>
    </citation>
    <scope>NUCLEOTIDE SEQUENCE [LARGE SCALE GENOMIC DNA]</scope>
    <source>
        <strain evidence="12">CECT 8713</strain>
    </source>
</reference>
<feature type="transmembrane region" description="Helical" evidence="9">
    <location>
        <begin position="15"/>
        <end position="38"/>
    </location>
</feature>
<comment type="catalytic activity">
    <reaction evidence="9">
        <text>N-terminal S-1,2-diacyl-sn-glyceryl-L-cysteinyl-[lipoprotein] + a glycerophospholipid = N-acyl-S-1,2-diacyl-sn-glyceryl-L-cysteinyl-[lipoprotein] + a 2-acyl-sn-glycero-3-phospholipid + H(+)</text>
        <dbReference type="Rhea" id="RHEA:48228"/>
        <dbReference type="Rhea" id="RHEA-COMP:14681"/>
        <dbReference type="Rhea" id="RHEA-COMP:14684"/>
        <dbReference type="ChEBI" id="CHEBI:15378"/>
        <dbReference type="ChEBI" id="CHEBI:136912"/>
        <dbReference type="ChEBI" id="CHEBI:140656"/>
        <dbReference type="ChEBI" id="CHEBI:140657"/>
        <dbReference type="ChEBI" id="CHEBI:140660"/>
        <dbReference type="EC" id="2.3.1.269"/>
    </reaction>
</comment>
<keyword evidence="3 9" id="KW-1003">Cell membrane</keyword>
<evidence type="ECO:0000256" key="6">
    <source>
        <dbReference type="ARBA" id="ARBA00022989"/>
    </source>
</evidence>
<dbReference type="EC" id="2.3.1.269" evidence="9"/>
<dbReference type="Gene3D" id="3.60.110.10">
    <property type="entry name" value="Carbon-nitrogen hydrolase"/>
    <property type="match status" value="1"/>
</dbReference>
<evidence type="ECO:0000256" key="4">
    <source>
        <dbReference type="ARBA" id="ARBA00022679"/>
    </source>
</evidence>
<keyword evidence="11" id="KW-0449">Lipoprotein</keyword>
<dbReference type="AlphaFoldDB" id="A0A128FK15"/>
<dbReference type="EMBL" id="FIZY01000085">
    <property type="protein sequence ID" value="CZF86815.1"/>
    <property type="molecule type" value="Genomic_DNA"/>
</dbReference>
<comment type="pathway">
    <text evidence="9">Protein modification; lipoprotein biosynthesis (N-acyl transfer).</text>
</comment>
<dbReference type="PANTHER" id="PTHR38686:SF1">
    <property type="entry name" value="APOLIPOPROTEIN N-ACYLTRANSFERASE"/>
    <property type="match status" value="1"/>
</dbReference>
<evidence type="ECO:0000313" key="12">
    <source>
        <dbReference type="Proteomes" id="UP000073601"/>
    </source>
</evidence>
<dbReference type="Proteomes" id="UP000073601">
    <property type="component" value="Unassembled WGS sequence"/>
</dbReference>
<dbReference type="Pfam" id="PF00795">
    <property type="entry name" value="CN_hydrolase"/>
    <property type="match status" value="1"/>
</dbReference>
<keyword evidence="8 9" id="KW-0012">Acyltransferase</keyword>
<dbReference type="SUPFAM" id="SSF56317">
    <property type="entry name" value="Carbon-nitrogen hydrolase"/>
    <property type="match status" value="1"/>
</dbReference>
<keyword evidence="5 9" id="KW-0812">Transmembrane</keyword>
<dbReference type="OrthoDB" id="9804277at2"/>
<evidence type="ECO:0000256" key="7">
    <source>
        <dbReference type="ARBA" id="ARBA00023136"/>
    </source>
</evidence>
<dbReference type="GO" id="GO:0005886">
    <property type="term" value="C:plasma membrane"/>
    <property type="evidence" value="ECO:0007669"/>
    <property type="project" value="UniProtKB-SubCell"/>
</dbReference>
<protein>
    <recommendedName>
        <fullName evidence="9">Apolipoprotein N-acyltransferase</fullName>
        <shortName evidence="9">ALP N-acyltransferase</shortName>
        <ecNumber evidence="9">2.3.1.269</ecNumber>
    </recommendedName>
</protein>
<evidence type="ECO:0000313" key="11">
    <source>
        <dbReference type="EMBL" id="CZF86815.1"/>
    </source>
</evidence>
<feature type="transmembrane region" description="Helical" evidence="9">
    <location>
        <begin position="181"/>
        <end position="206"/>
    </location>
</feature>
<dbReference type="PROSITE" id="PS50263">
    <property type="entry name" value="CN_HYDROLASE"/>
    <property type="match status" value="1"/>
</dbReference>
<organism evidence="11 12">
    <name type="scientific">Grimontia marina</name>
    <dbReference type="NCBI Taxonomy" id="646534"/>
    <lineage>
        <taxon>Bacteria</taxon>
        <taxon>Pseudomonadati</taxon>
        <taxon>Pseudomonadota</taxon>
        <taxon>Gammaproteobacteria</taxon>
        <taxon>Vibrionales</taxon>
        <taxon>Vibrionaceae</taxon>
        <taxon>Grimontia</taxon>
    </lineage>
</organism>
<feature type="transmembrane region" description="Helical" evidence="9">
    <location>
        <begin position="50"/>
        <end position="81"/>
    </location>
</feature>
<dbReference type="InterPro" id="IPR004563">
    <property type="entry name" value="Apolipo_AcylTrfase"/>
</dbReference>
<comment type="similarity">
    <text evidence="2 9">Belongs to the CN hydrolase family. Apolipoprotein N-acyltransferase subfamily.</text>
</comment>
<feature type="transmembrane region" description="Helical" evidence="9">
    <location>
        <begin position="502"/>
        <end position="521"/>
    </location>
</feature>
<sequence>MKYSVLERYPIKDLAGLYFVPFSLILSFVFGLVISMVVTIDMTIVRYASFLVSVVWLTLISTGVVGFLFIFNIGLMFGFGLNIGTLGWIFQYIHSEYNGEFIAFGTYFFILVVLSLRFALVSIFIKLVSPLLDGFSPLKVLLFILSSSSVYVLSGYIYSLGESAFPWFHPGAFLVDYIPTVFSVSGGLGVDFLLCFNVIGLAVLLYYGRFRTAAIYVAITVLAVSFFYFHSKNNTETTITSGNTVRLRVLHGANDVMTKQSSSSASAKVRKYLALSGFAPSPDLVIWPESSVPLASVLSRQTFISAMSSLVEKGTDVIYGAQFQKGLELVNVANQGTRGLKPVYTKQRLVPFGEFRPTFYKKLINMPLSRGEDISPVRKSQKPTSLSGQVELAISICFEALFSNTYREQLRHERPTLLLLLSDLQWSSAPWIKRYLLLIAQTRAAELGLFLAYSTNGGISAVIDPEGRILASVSGNKTEFIDAEVSALASSTTFSKYGDTPVIALSLLSIFCAGIWVASQWRRQRRQIHYKEI</sequence>
<dbReference type="RefSeq" id="WP_062715002.1">
    <property type="nucleotide sequence ID" value="NZ_CAWRCI010000085.1"/>
</dbReference>
<dbReference type="InterPro" id="IPR003010">
    <property type="entry name" value="C-N_Hydrolase"/>
</dbReference>
<comment type="function">
    <text evidence="9">Catalyzes the phospholipid dependent N-acylation of the N-terminal cysteine of apolipoprotein, the last step in lipoprotein maturation.</text>
</comment>
<feature type="domain" description="CN hydrolase" evidence="10">
    <location>
        <begin position="250"/>
        <end position="487"/>
    </location>
</feature>
<dbReference type="PANTHER" id="PTHR38686">
    <property type="entry name" value="APOLIPOPROTEIN N-ACYLTRANSFERASE"/>
    <property type="match status" value="1"/>
</dbReference>
<evidence type="ECO:0000256" key="3">
    <source>
        <dbReference type="ARBA" id="ARBA00022475"/>
    </source>
</evidence>
<keyword evidence="6 9" id="KW-1133">Transmembrane helix</keyword>
<gene>
    <name evidence="11" type="primary">lnt_2</name>
    <name evidence="9" type="synonym">lnt</name>
    <name evidence="11" type="ORF">GMA8713_04854</name>
</gene>
<evidence type="ECO:0000259" key="10">
    <source>
        <dbReference type="PROSITE" id="PS50263"/>
    </source>
</evidence>
<evidence type="ECO:0000256" key="9">
    <source>
        <dbReference type="HAMAP-Rule" id="MF_01148"/>
    </source>
</evidence>
<feature type="transmembrane region" description="Helical" evidence="9">
    <location>
        <begin position="213"/>
        <end position="231"/>
    </location>
</feature>
<dbReference type="InterPro" id="IPR036526">
    <property type="entry name" value="C-N_Hydrolase_sf"/>
</dbReference>
<keyword evidence="12" id="KW-1185">Reference proteome</keyword>
<feature type="transmembrane region" description="Helical" evidence="9">
    <location>
        <begin position="140"/>
        <end position="161"/>
    </location>
</feature>
<feature type="transmembrane region" description="Helical" evidence="9">
    <location>
        <begin position="101"/>
        <end position="128"/>
    </location>
</feature>
<keyword evidence="4 9" id="KW-0808">Transferase</keyword>